<dbReference type="SUPFAM" id="SSF81296">
    <property type="entry name" value="E set domains"/>
    <property type="match status" value="1"/>
</dbReference>
<keyword evidence="11" id="KW-1185">Reference proteome</keyword>
<feature type="active site" evidence="6">
    <location>
        <position position="570"/>
    </location>
</feature>
<comment type="caution">
    <text evidence="10">The sequence shown here is derived from an EMBL/GenBank/DDBJ whole genome shotgun (WGS) entry which is preliminary data.</text>
</comment>
<evidence type="ECO:0000256" key="1">
    <source>
        <dbReference type="ARBA" id="ARBA00007072"/>
    </source>
</evidence>
<organism evidence="10 11">
    <name type="scientific">Luteimonas rhizosphaericola</name>
    <dbReference type="NCBI Taxonomy" id="3042024"/>
    <lineage>
        <taxon>Bacteria</taxon>
        <taxon>Pseudomonadati</taxon>
        <taxon>Pseudomonadota</taxon>
        <taxon>Gammaproteobacteria</taxon>
        <taxon>Lysobacterales</taxon>
        <taxon>Lysobacteraceae</taxon>
        <taxon>Luteimonas</taxon>
    </lineage>
</organism>
<sequence length="593" mass="62959">MMPTASLRTLALPLMLLVAVPPGTLAAAADAADAAGAAVATSPPAIRVNQLGFLPGSAKLALVESVDGGRFEVLRDGDGSVARAGRLSPAAEWAPAGRRASVADLGALAAGRYRLRVDGVEAPEPFAVGPDAYAALSDAALKGFYFNRAGTALAPEHAGPYARAAGHPDTEVEIHPSAASPGRPAGSTISAPGGWYDAGDYNKYVVNSGITMHTLLAAWEDFPDFFRGRNIGIPESGNAVPDLLDEAWWNLRWILAMQDPADGGVYHKLTNLRFDGAVMPDAARERRYVVQKGTAATLDFAAVMAQAARVYAGFEPQFPGVAARMREAAEHAWRWAQAHPDAVYRQPDDVVTGAYGDQAFDDEFAWAAAELFVLTGDAGYLRAFDRHARDPDVPSWASVGALGWGALARHRERLPDDATRARVEAAIDALAARLASQARDSAWRIAMQPEDFVWGSSAQALNQALMLVQGYRLSGERTYLDAAQSQLDYVLGRNPLGVSFVTGHGARTPMRIHHCPSQADGIDAPVPGLLSGGPNPRQQDREECAPAGGYPSTLPALSWIDHDCSYASNEIAINWNAPLVYVAAAIQALTPAE</sequence>
<feature type="domain" description="Cellulase Ig-like" evidence="9">
    <location>
        <begin position="43"/>
        <end position="121"/>
    </location>
</feature>
<dbReference type="Gene3D" id="2.60.40.10">
    <property type="entry name" value="Immunoglobulins"/>
    <property type="match status" value="1"/>
</dbReference>
<dbReference type="CDD" id="cd02850">
    <property type="entry name" value="E_set_Cellulase_N"/>
    <property type="match status" value="1"/>
</dbReference>
<keyword evidence="4 6" id="KW-0326">Glycosidase</keyword>
<dbReference type="EMBL" id="JARXRN010000028">
    <property type="protein sequence ID" value="MDH5832001.1"/>
    <property type="molecule type" value="Genomic_DNA"/>
</dbReference>
<accession>A0ABT6JMU9</accession>
<keyword evidence="3 6" id="KW-0119">Carbohydrate metabolism</keyword>
<dbReference type="PROSITE" id="PS00698">
    <property type="entry name" value="GH9_3"/>
    <property type="match status" value="1"/>
</dbReference>
<dbReference type="GO" id="GO:0016787">
    <property type="term" value="F:hydrolase activity"/>
    <property type="evidence" value="ECO:0007669"/>
    <property type="project" value="UniProtKB-KW"/>
</dbReference>
<dbReference type="InterPro" id="IPR013783">
    <property type="entry name" value="Ig-like_fold"/>
</dbReference>
<dbReference type="InterPro" id="IPR004197">
    <property type="entry name" value="Cellulase_Ig-like"/>
</dbReference>
<comment type="similarity">
    <text evidence="1 6 7">Belongs to the glycosyl hydrolase 9 (cellulase E) family.</text>
</comment>
<dbReference type="InterPro" id="IPR001701">
    <property type="entry name" value="Glyco_hydro_9"/>
</dbReference>
<dbReference type="InterPro" id="IPR014756">
    <property type="entry name" value="Ig_E-set"/>
</dbReference>
<evidence type="ECO:0000256" key="2">
    <source>
        <dbReference type="ARBA" id="ARBA00022801"/>
    </source>
</evidence>
<dbReference type="Pfam" id="PF02927">
    <property type="entry name" value="CelD_N"/>
    <property type="match status" value="1"/>
</dbReference>
<proteinExistence type="inferred from homology"/>
<evidence type="ECO:0000313" key="11">
    <source>
        <dbReference type="Proteomes" id="UP001156831"/>
    </source>
</evidence>
<dbReference type="PANTHER" id="PTHR22298">
    <property type="entry name" value="ENDO-1,4-BETA-GLUCANASE"/>
    <property type="match status" value="1"/>
</dbReference>
<evidence type="ECO:0000256" key="4">
    <source>
        <dbReference type="ARBA" id="ARBA00023295"/>
    </source>
</evidence>
<keyword evidence="7" id="KW-0136">Cellulose degradation</keyword>
<evidence type="ECO:0000256" key="5">
    <source>
        <dbReference type="ARBA" id="ARBA00023326"/>
    </source>
</evidence>
<protein>
    <recommendedName>
        <fullName evidence="7">Endoglucanase</fullName>
        <ecNumber evidence="7">3.2.1.4</ecNumber>
    </recommendedName>
</protein>
<evidence type="ECO:0000256" key="3">
    <source>
        <dbReference type="ARBA" id="ARBA00023277"/>
    </source>
</evidence>
<dbReference type="InterPro" id="IPR012341">
    <property type="entry name" value="6hp_glycosidase-like_sf"/>
</dbReference>
<evidence type="ECO:0000313" key="10">
    <source>
        <dbReference type="EMBL" id="MDH5832001.1"/>
    </source>
</evidence>
<evidence type="ECO:0000259" key="9">
    <source>
        <dbReference type="Pfam" id="PF02927"/>
    </source>
</evidence>
<reference evidence="10 11" key="1">
    <citation type="submission" date="2023-04" db="EMBL/GenBank/DDBJ databases">
        <title>Luteimonas sp. M1R5S18.</title>
        <authorList>
            <person name="Sun J.-Q."/>
        </authorList>
    </citation>
    <scope>NUCLEOTIDE SEQUENCE [LARGE SCALE GENOMIC DNA]</scope>
    <source>
        <strain evidence="10 11">M1R5S18</strain>
    </source>
</reference>
<dbReference type="SUPFAM" id="SSF48208">
    <property type="entry name" value="Six-hairpin glycosidases"/>
    <property type="match status" value="1"/>
</dbReference>
<feature type="chain" id="PRO_5044975149" description="Endoglucanase" evidence="7">
    <location>
        <begin position="27"/>
        <end position="593"/>
    </location>
</feature>
<dbReference type="InterPro" id="IPR033126">
    <property type="entry name" value="Glyco_hydro_9_Asp/Glu_AS"/>
</dbReference>
<evidence type="ECO:0000256" key="7">
    <source>
        <dbReference type="RuleBase" id="RU361166"/>
    </source>
</evidence>
<gene>
    <name evidence="10" type="ORF">QFW80_15905</name>
</gene>
<name>A0ABT6JMU9_9GAMM</name>
<dbReference type="InterPro" id="IPR008928">
    <property type="entry name" value="6-hairpin_glycosidase_sf"/>
</dbReference>
<comment type="catalytic activity">
    <reaction evidence="7">
        <text>Endohydrolysis of (1-&gt;4)-beta-D-glucosidic linkages in cellulose, lichenin and cereal beta-D-glucans.</text>
        <dbReference type="EC" id="3.2.1.4"/>
    </reaction>
</comment>
<keyword evidence="5 6" id="KW-0624">Polysaccharide degradation</keyword>
<dbReference type="EC" id="3.2.1.4" evidence="7"/>
<dbReference type="Gene3D" id="1.50.10.10">
    <property type="match status" value="1"/>
</dbReference>
<keyword evidence="7" id="KW-0732">Signal</keyword>
<dbReference type="Pfam" id="PF00759">
    <property type="entry name" value="Glyco_hydro_9"/>
    <property type="match status" value="1"/>
</dbReference>
<feature type="signal peptide" evidence="7">
    <location>
        <begin position="1"/>
        <end position="26"/>
    </location>
</feature>
<feature type="active site" evidence="6">
    <location>
        <position position="561"/>
    </location>
</feature>
<keyword evidence="2 6" id="KW-0378">Hydrolase</keyword>
<evidence type="ECO:0000259" key="8">
    <source>
        <dbReference type="Pfam" id="PF00759"/>
    </source>
</evidence>
<evidence type="ECO:0000256" key="6">
    <source>
        <dbReference type="PROSITE-ProRule" id="PRU10060"/>
    </source>
</evidence>
<dbReference type="Proteomes" id="UP001156831">
    <property type="component" value="Unassembled WGS sequence"/>
</dbReference>
<feature type="domain" description="Glycoside hydrolase family 9" evidence="8">
    <location>
        <begin position="133"/>
        <end position="582"/>
    </location>
</feature>